<reference evidence="1 2" key="1">
    <citation type="journal article" date="2011" name="EMBO J.">
        <title>Structural diversity of bacterial flagellar motors.</title>
        <authorList>
            <person name="Chen S."/>
            <person name="Beeby M."/>
            <person name="Murphy G.E."/>
            <person name="Leadbetter J.R."/>
            <person name="Hendrixson D.R."/>
            <person name="Briegel A."/>
            <person name="Li Z."/>
            <person name="Shi J."/>
            <person name="Tocheva E.I."/>
            <person name="Muller A."/>
            <person name="Dobro M.J."/>
            <person name="Jensen G.J."/>
        </authorList>
    </citation>
    <scope>NUCLEOTIDE SEQUENCE [LARGE SCALE GENOMIC DNA]</scope>
    <source>
        <strain evidence="1 2">ATCC 19624</strain>
    </source>
</reference>
<organism evidence="1 2">
    <name type="scientific">Hylemonella gracilis ATCC 19624</name>
    <dbReference type="NCBI Taxonomy" id="887062"/>
    <lineage>
        <taxon>Bacteria</taxon>
        <taxon>Pseudomonadati</taxon>
        <taxon>Pseudomonadota</taxon>
        <taxon>Betaproteobacteria</taxon>
        <taxon>Burkholderiales</taxon>
        <taxon>Comamonadaceae</taxon>
        <taxon>Hylemonella</taxon>
    </lineage>
</organism>
<comment type="caution">
    <text evidence="1">The sequence shown here is derived from an EMBL/GenBank/DDBJ whole genome shotgun (WGS) entry which is preliminary data.</text>
</comment>
<dbReference type="EMBL" id="AEGR01000048">
    <property type="protein sequence ID" value="EGI77411.1"/>
    <property type="molecule type" value="Genomic_DNA"/>
</dbReference>
<protein>
    <submittedName>
        <fullName evidence="1">Uncharacterized protein</fullName>
    </submittedName>
</protein>
<dbReference type="RefSeq" id="WP_006297305.1">
    <property type="nucleotide sequence ID" value="NZ_AEGR01000048.1"/>
</dbReference>
<accession>F3KS51</accession>
<evidence type="ECO:0000313" key="1">
    <source>
        <dbReference type="EMBL" id="EGI77411.1"/>
    </source>
</evidence>
<name>F3KS51_9BURK</name>
<dbReference type="OrthoDB" id="8761919at2"/>
<dbReference type="Proteomes" id="UP000016368">
    <property type="component" value="Unassembled WGS sequence"/>
</dbReference>
<sequence>MKNIQVIDGADNSVYDIFQATDEEFSLIFPDGQDVAFIDEVWDRGRAEELGRAFKQIWTRRIPKKDAMGIHGLLFYQLDSKMKYYPTRRDEEAINPDGSLLRQHPL</sequence>
<gene>
    <name evidence="1" type="ORF">HGR_06401</name>
</gene>
<dbReference type="AlphaFoldDB" id="F3KS51"/>
<dbReference type="eggNOG" id="ENOG5032UPB">
    <property type="taxonomic scope" value="Bacteria"/>
</dbReference>
<keyword evidence="2" id="KW-1185">Reference proteome</keyword>
<proteinExistence type="predicted"/>
<evidence type="ECO:0000313" key="2">
    <source>
        <dbReference type="Proteomes" id="UP000016368"/>
    </source>
</evidence>